<dbReference type="RefSeq" id="WP_033178524.1">
    <property type="nucleotide sequence ID" value="NZ_CP030140.1"/>
</dbReference>
<feature type="transmembrane region" description="Helical" evidence="1">
    <location>
        <begin position="6"/>
        <end position="28"/>
    </location>
</feature>
<keyword evidence="1" id="KW-0812">Transmembrane</keyword>
<evidence type="ECO:0000313" key="2">
    <source>
        <dbReference type="EMBL" id="AWX69479.1"/>
    </source>
</evidence>
<protein>
    <submittedName>
        <fullName evidence="2">Uncharacterized protein</fullName>
    </submittedName>
</protein>
<evidence type="ECO:0000256" key="1">
    <source>
        <dbReference type="SAM" id="Phobius"/>
    </source>
</evidence>
<reference evidence="3" key="1">
    <citation type="submission" date="2018-06" db="EMBL/GenBank/DDBJ databases">
        <title>Complete genome sequences of Mycoplasma anatis, M. anseris and M. cloacale type strains.</title>
        <authorList>
            <person name="Grozner D."/>
            <person name="Forro B."/>
            <person name="Sulyok K.M."/>
            <person name="Marton S."/>
            <person name="Kreizinger Z."/>
            <person name="Banyai K."/>
            <person name="Gyuranecz M."/>
        </authorList>
    </citation>
    <scope>NUCLEOTIDE SEQUENCE [LARGE SCALE GENOMIC DNA]</scope>
    <source>
        <strain evidence="3">ATCC 49234</strain>
    </source>
</reference>
<evidence type="ECO:0000313" key="3">
    <source>
        <dbReference type="Proteomes" id="UP000250218"/>
    </source>
</evidence>
<keyword evidence="3" id="KW-1185">Reference proteome</keyword>
<keyword evidence="1" id="KW-1133">Transmembrane helix</keyword>
<dbReference type="NCBIfam" id="NF045955">
    <property type="entry name" value="MHO_4530_fam"/>
    <property type="match status" value="1"/>
</dbReference>
<dbReference type="KEGG" id="mane:DP065_01800"/>
<sequence>MIQINKFHWAISILFLVIAIILISVLIYQISKLKKIKRFNLNGFLLFDIQPKKQRIKMNKNFANLEILPDFIRFNPLAKAEWCDISSFLKILTKNSITKFKKAIEHKEFNDPEFNIEISLINQSTEKMNFKLYFNPLNEETILLTLKWSEKDANVKSLFAKTSENTRNLIKNDYKYILFIKLHSKQLMQDNSIIDLVTQHIPSNLSVYMDFIRDEDKLFFTVPDNLPTNGSIKIMLEDVLKSLKTAIKYVNFAAVFNKDLCDRITNKNLDIILNYLYFLKNNKIDVNFKTFNNNLINTDAFKNFYKQYSRGIKAIEKGEIEIESTSLKTLGNSTSNLKILSPVFKDKELDQQLRLSMAGLDLFWYLDQEFINKLKTSYKIQNAFLVIEDYNFIKTDLSAIKTLIEDSKNLIQIIKLNNMSNNDLIFKRLDLLSVSGENVGVHIKTIDEDVIQTINKNNIKYIIFDKEIATNLDNPKNLMLLSTLINMLKDKKPLLIFEKLDITNHKRILQEKYNKILYTK</sequence>
<accession>A0A2Z4ND52</accession>
<dbReference type="AlphaFoldDB" id="A0A2Z4ND52"/>
<proteinExistence type="predicted"/>
<gene>
    <name evidence="2" type="ORF">DP065_01800</name>
</gene>
<keyword evidence="1" id="KW-0472">Membrane</keyword>
<dbReference type="EMBL" id="CP030140">
    <property type="protein sequence ID" value="AWX69479.1"/>
    <property type="molecule type" value="Genomic_DNA"/>
</dbReference>
<dbReference type="Proteomes" id="UP000250218">
    <property type="component" value="Chromosome"/>
</dbReference>
<organism evidence="2 3">
    <name type="scientific">[Mycoplasma] anseris</name>
    <dbReference type="NCBI Taxonomy" id="92400"/>
    <lineage>
        <taxon>Bacteria</taxon>
        <taxon>Bacillati</taxon>
        <taxon>Mycoplasmatota</taxon>
        <taxon>Mycoplasmoidales</taxon>
        <taxon>Metamycoplasmataceae</taxon>
        <taxon>Metamycoplasma</taxon>
    </lineage>
</organism>
<name>A0A2Z4ND52_9BACT</name>